<evidence type="ECO:0000256" key="5">
    <source>
        <dbReference type="ARBA" id="ARBA00023295"/>
    </source>
</evidence>
<evidence type="ECO:0000313" key="9">
    <source>
        <dbReference type="Proteomes" id="UP000315971"/>
    </source>
</evidence>
<dbReference type="PROSITE" id="PS51704">
    <property type="entry name" value="GP_PDE"/>
    <property type="match status" value="1"/>
</dbReference>
<dbReference type="GO" id="GO:0004563">
    <property type="term" value="F:beta-N-acetylhexosaminidase activity"/>
    <property type="evidence" value="ECO:0007669"/>
    <property type="project" value="UniProtKB-EC"/>
</dbReference>
<gene>
    <name evidence="8" type="ORF">SAMN06265350_101516</name>
</gene>
<dbReference type="OrthoDB" id="9805821at2"/>
<dbReference type="InterPro" id="IPR017853">
    <property type="entry name" value="GH"/>
</dbReference>
<accession>A0A521AYL8</accession>
<dbReference type="GO" id="GO:0009254">
    <property type="term" value="P:peptidoglycan turnover"/>
    <property type="evidence" value="ECO:0007669"/>
    <property type="project" value="TreeGrafter"/>
</dbReference>
<dbReference type="EC" id="3.2.1.52" evidence="3"/>
<dbReference type="Gene3D" id="3.20.20.300">
    <property type="entry name" value="Glycoside hydrolase, family 3, N-terminal domain"/>
    <property type="match status" value="1"/>
</dbReference>
<dbReference type="GO" id="GO:0006629">
    <property type="term" value="P:lipid metabolic process"/>
    <property type="evidence" value="ECO:0007669"/>
    <property type="project" value="InterPro"/>
</dbReference>
<dbReference type="SUPFAM" id="SSF51445">
    <property type="entry name" value="(Trans)glycosidases"/>
    <property type="match status" value="1"/>
</dbReference>
<dbReference type="InterPro" id="IPR036881">
    <property type="entry name" value="Glyco_hydro_3_C_sf"/>
</dbReference>
<keyword evidence="9" id="KW-1185">Reference proteome</keyword>
<dbReference type="Pfam" id="PF00933">
    <property type="entry name" value="Glyco_hydro_3"/>
    <property type="match status" value="1"/>
</dbReference>
<keyword evidence="6" id="KW-0732">Signal</keyword>
<dbReference type="PRINTS" id="PR00133">
    <property type="entry name" value="GLHYDRLASE3"/>
</dbReference>
<dbReference type="EMBL" id="FXSZ01000001">
    <property type="protein sequence ID" value="SMO39851.1"/>
    <property type="molecule type" value="Genomic_DNA"/>
</dbReference>
<dbReference type="InterPro" id="IPR019800">
    <property type="entry name" value="Glyco_hydro_3_AS"/>
</dbReference>
<reference evidence="8 9" key="1">
    <citation type="submission" date="2017-05" db="EMBL/GenBank/DDBJ databases">
        <authorList>
            <person name="Varghese N."/>
            <person name="Submissions S."/>
        </authorList>
    </citation>
    <scope>NUCLEOTIDE SEQUENCE [LARGE SCALE GENOMIC DNA]</scope>
    <source>
        <strain evidence="8 9">DSM 21342</strain>
    </source>
</reference>
<feature type="chain" id="PRO_5021760569" description="beta-N-acetylhexosaminidase" evidence="6">
    <location>
        <begin position="25"/>
        <end position="583"/>
    </location>
</feature>
<dbReference type="PANTHER" id="PTHR30480:SF13">
    <property type="entry name" value="BETA-HEXOSAMINIDASE"/>
    <property type="match status" value="1"/>
</dbReference>
<dbReference type="Proteomes" id="UP000315971">
    <property type="component" value="Unassembled WGS sequence"/>
</dbReference>
<evidence type="ECO:0000256" key="1">
    <source>
        <dbReference type="ARBA" id="ARBA00001231"/>
    </source>
</evidence>
<organism evidence="8 9">
    <name type="scientific">Solitalea koreensis</name>
    <dbReference type="NCBI Taxonomy" id="543615"/>
    <lineage>
        <taxon>Bacteria</taxon>
        <taxon>Pseudomonadati</taxon>
        <taxon>Bacteroidota</taxon>
        <taxon>Sphingobacteriia</taxon>
        <taxon>Sphingobacteriales</taxon>
        <taxon>Sphingobacteriaceae</taxon>
        <taxon>Solitalea</taxon>
    </lineage>
</organism>
<dbReference type="Gene3D" id="3.40.50.1700">
    <property type="entry name" value="Glycoside hydrolase family 3 C-terminal domain"/>
    <property type="match status" value="1"/>
</dbReference>
<dbReference type="InterPro" id="IPR036962">
    <property type="entry name" value="Glyco_hydro_3_N_sf"/>
</dbReference>
<evidence type="ECO:0000313" key="8">
    <source>
        <dbReference type="EMBL" id="SMO39851.1"/>
    </source>
</evidence>
<name>A0A521AYL8_9SPHI</name>
<feature type="domain" description="GP-PDE" evidence="7">
    <location>
        <begin position="1"/>
        <end position="103"/>
    </location>
</feature>
<evidence type="ECO:0000256" key="4">
    <source>
        <dbReference type="ARBA" id="ARBA00022801"/>
    </source>
</evidence>
<dbReference type="InterPro" id="IPR001764">
    <property type="entry name" value="Glyco_hydro_3_N"/>
</dbReference>
<keyword evidence="5" id="KW-0326">Glycosidase</keyword>
<dbReference type="RefSeq" id="WP_142601180.1">
    <property type="nucleotide sequence ID" value="NZ_FXSZ01000001.1"/>
</dbReference>
<proteinExistence type="inferred from homology"/>
<dbReference type="PROSITE" id="PS00775">
    <property type="entry name" value="GLYCOSYL_HYDROL_F3"/>
    <property type="match status" value="1"/>
</dbReference>
<dbReference type="AlphaFoldDB" id="A0A521AYL8"/>
<comment type="catalytic activity">
    <reaction evidence="1">
        <text>Hydrolysis of terminal non-reducing N-acetyl-D-hexosamine residues in N-acetyl-beta-D-hexosaminides.</text>
        <dbReference type="EC" id="3.2.1.52"/>
    </reaction>
</comment>
<evidence type="ECO:0000259" key="7">
    <source>
        <dbReference type="PROSITE" id="PS51704"/>
    </source>
</evidence>
<evidence type="ECO:0000256" key="6">
    <source>
        <dbReference type="SAM" id="SignalP"/>
    </source>
</evidence>
<sequence length="583" mass="64021">MKKNILFTIPLLLALSTLTTPMWAQSLADSSKLAIISSLNNPDPWANKTFRKLSKKQRIAQLFMVPVYSSDSKEKQDSILRLISKYGVGGIITFQGGPIRHANMLNRIQASVKVPVLVATDGEWGLGMRLDSTISYPFQMTLGAIQSDTLLYKMGLQMAGQFRRVGIHVNFAPVIDVNNNINNPVINFRSFGENKENVASKGIALMRGMQDGGLLATAKHFPGHGDTDVDSHLDMPVLKMSHERLDTLELYPFKKLINAGISSIMVAHMSIPALDSTANLPSSLSKPIITDLLRDKLHFKGIVFTDAMNMKGVVKYHPPGESEPTAIIAGTDMVEMSINVPLAIKNVKKAIRQGRISKKEVYAKCKKILAAKKMAGLDHYQPIYLPNLVQDLNLQDAKDLIQQMADASVTLLRNPDVTYDIDAKTAVISIGPKAETLFQQTIAAKKRTANFIVPKDASNKLLDSVRKALPKFDRIIVCIHNTQLRPYTAPNYNTNVIGFITELSASPKTFINLLANAYQITKLPGVENAKGLLVGYEDSPYTEQAAAQVMLNELVPKGKLPVTVNAQFKAGDGLQDFGMTSAH</sequence>
<protein>
    <recommendedName>
        <fullName evidence="3">beta-N-acetylhexosaminidase</fullName>
        <ecNumber evidence="3">3.2.1.52</ecNumber>
    </recommendedName>
</protein>
<dbReference type="PANTHER" id="PTHR30480">
    <property type="entry name" value="BETA-HEXOSAMINIDASE-RELATED"/>
    <property type="match status" value="1"/>
</dbReference>
<keyword evidence="4" id="KW-0378">Hydrolase</keyword>
<dbReference type="GO" id="GO:0008081">
    <property type="term" value="F:phosphoric diester hydrolase activity"/>
    <property type="evidence" value="ECO:0007669"/>
    <property type="project" value="InterPro"/>
</dbReference>
<comment type="similarity">
    <text evidence="2">Belongs to the glycosyl hydrolase 3 family.</text>
</comment>
<dbReference type="InterPro" id="IPR050226">
    <property type="entry name" value="NagZ_Beta-hexosaminidase"/>
</dbReference>
<dbReference type="GO" id="GO:0005975">
    <property type="term" value="P:carbohydrate metabolic process"/>
    <property type="evidence" value="ECO:0007669"/>
    <property type="project" value="InterPro"/>
</dbReference>
<dbReference type="InterPro" id="IPR030395">
    <property type="entry name" value="GP_PDE_dom"/>
</dbReference>
<evidence type="ECO:0000256" key="2">
    <source>
        <dbReference type="ARBA" id="ARBA00005336"/>
    </source>
</evidence>
<feature type="signal peptide" evidence="6">
    <location>
        <begin position="1"/>
        <end position="24"/>
    </location>
</feature>
<evidence type="ECO:0000256" key="3">
    <source>
        <dbReference type="ARBA" id="ARBA00012663"/>
    </source>
</evidence>